<reference evidence="1" key="2">
    <citation type="submission" date="2020-09" db="EMBL/GenBank/DDBJ databases">
        <authorList>
            <person name="Sun Q."/>
            <person name="Zhou Y."/>
        </authorList>
    </citation>
    <scope>NUCLEOTIDE SEQUENCE</scope>
    <source>
        <strain evidence="1">CGMCC 1.15330</strain>
    </source>
</reference>
<sequence length="172" mass="18523">MSLHASMFQNLRAGPVMAGVGVNSSTVRAWIRNNGLKLSDDRGALDKRPLYDLADAGRLYLMRILTTRLGMPAQLAADATNAATLIIEGLAAWQKLRMDGGESAVAPDQWIMVLGGLDGTSAPSFYTADVVKERGFVIAEVFVDLRAVVRMALEGLCNVLGVSVFDLPREDD</sequence>
<protein>
    <submittedName>
        <fullName evidence="1">Uncharacterized protein</fullName>
    </submittedName>
</protein>
<gene>
    <name evidence="1" type="ORF">GCM10011380_15460</name>
</gene>
<evidence type="ECO:0000313" key="1">
    <source>
        <dbReference type="EMBL" id="GGB26800.1"/>
    </source>
</evidence>
<name>A0A916WT07_9SPHN</name>
<organism evidence="1 2">
    <name type="scientific">Sphingomonas metalli</name>
    <dbReference type="NCBI Taxonomy" id="1779358"/>
    <lineage>
        <taxon>Bacteria</taxon>
        <taxon>Pseudomonadati</taxon>
        <taxon>Pseudomonadota</taxon>
        <taxon>Alphaproteobacteria</taxon>
        <taxon>Sphingomonadales</taxon>
        <taxon>Sphingomonadaceae</taxon>
        <taxon>Sphingomonas</taxon>
    </lineage>
</organism>
<dbReference type="EMBL" id="BMIH01000002">
    <property type="protein sequence ID" value="GGB26800.1"/>
    <property type="molecule type" value="Genomic_DNA"/>
</dbReference>
<proteinExistence type="predicted"/>
<evidence type="ECO:0000313" key="2">
    <source>
        <dbReference type="Proteomes" id="UP000623067"/>
    </source>
</evidence>
<accession>A0A916WT07</accession>
<comment type="caution">
    <text evidence="1">The sequence shown here is derived from an EMBL/GenBank/DDBJ whole genome shotgun (WGS) entry which is preliminary data.</text>
</comment>
<dbReference type="Proteomes" id="UP000623067">
    <property type="component" value="Unassembled WGS sequence"/>
</dbReference>
<dbReference type="AlphaFoldDB" id="A0A916WT07"/>
<reference evidence="1" key="1">
    <citation type="journal article" date="2014" name="Int. J. Syst. Evol. Microbiol.">
        <title>Complete genome sequence of Corynebacterium casei LMG S-19264T (=DSM 44701T), isolated from a smear-ripened cheese.</title>
        <authorList>
            <consortium name="US DOE Joint Genome Institute (JGI-PGF)"/>
            <person name="Walter F."/>
            <person name="Albersmeier A."/>
            <person name="Kalinowski J."/>
            <person name="Ruckert C."/>
        </authorList>
    </citation>
    <scope>NUCLEOTIDE SEQUENCE</scope>
    <source>
        <strain evidence="1">CGMCC 1.15330</strain>
    </source>
</reference>
<keyword evidence="2" id="KW-1185">Reference proteome</keyword>